<evidence type="ECO:0000256" key="2">
    <source>
        <dbReference type="ARBA" id="ARBA00023002"/>
    </source>
</evidence>
<evidence type="ECO:0000313" key="4">
    <source>
        <dbReference type="EMBL" id="KXO89205.1"/>
    </source>
</evidence>
<dbReference type="Proteomes" id="UP000070258">
    <property type="component" value="Unassembled WGS sequence"/>
</dbReference>
<evidence type="ECO:0000313" key="5">
    <source>
        <dbReference type="EMBL" id="KXP03686.1"/>
    </source>
</evidence>
<evidence type="ECO:0000313" key="7">
    <source>
        <dbReference type="Proteomes" id="UP000070409"/>
    </source>
</evidence>
<dbReference type="InterPro" id="IPR036291">
    <property type="entry name" value="NAD(P)-bd_dom_sf"/>
</dbReference>
<dbReference type="Pfam" id="PF00106">
    <property type="entry name" value="adh_short"/>
    <property type="match status" value="1"/>
</dbReference>
<dbReference type="OrthoDB" id="9797538at2"/>
<dbReference type="InterPro" id="IPR020904">
    <property type="entry name" value="Sc_DH/Rdtase_CS"/>
</dbReference>
<keyword evidence="2" id="KW-0560">Oxidoreductase</keyword>
<dbReference type="GO" id="GO:0016020">
    <property type="term" value="C:membrane"/>
    <property type="evidence" value="ECO:0007669"/>
    <property type="project" value="TreeGrafter"/>
</dbReference>
<sequence>MRILITGASSGLGEGMARTYAERGEDVALLARRLDRLEALRAELTACPKAGTVEIGRLDVTDFDAVPVAIGAAVERLGGLDRAIVNAGVGKGAPLGTGKAHANLETIQTNLTGALAQIEAVLEVFRAQGRGHLVLISSIAGQRGMPKAQTAYSASKAGLTAIGEGLQAEFAGSDITVTVIKPGFIETDINKGVKTSMKSSLDDGVKALVKAIDREPKEAAVPSWPWTPLGAVLRHAPDELTRRLI</sequence>
<proteinExistence type="inferred from homology"/>
<dbReference type="EMBL" id="LSRF01000058">
    <property type="protein sequence ID" value="KXP03686.1"/>
    <property type="molecule type" value="Genomic_DNA"/>
</dbReference>
<name>A0A137ZZR3_9ACTN</name>
<dbReference type="PROSITE" id="PS00061">
    <property type="entry name" value="ADH_SHORT"/>
    <property type="match status" value="1"/>
</dbReference>
<reference evidence="6" key="2">
    <citation type="submission" date="2016-02" db="EMBL/GenBank/DDBJ databases">
        <authorList>
            <person name="Wen L."/>
            <person name="He K."/>
            <person name="Yang H."/>
        </authorList>
    </citation>
    <scope>NUCLEOTIDE SEQUENCE [LARGE SCALE GENOMIC DNA]</scope>
    <source>
        <strain evidence="6">JCM 15929</strain>
    </source>
</reference>
<dbReference type="RefSeq" id="WP_068574712.1">
    <property type="nucleotide sequence ID" value="NZ_LSRE01000050.1"/>
</dbReference>
<dbReference type="PRINTS" id="PR00080">
    <property type="entry name" value="SDRFAMILY"/>
</dbReference>
<organism evidence="5 6">
    <name type="scientific">Tsukamurella pseudospumae</name>
    <dbReference type="NCBI Taxonomy" id="239498"/>
    <lineage>
        <taxon>Bacteria</taxon>
        <taxon>Bacillati</taxon>
        <taxon>Actinomycetota</taxon>
        <taxon>Actinomycetes</taxon>
        <taxon>Mycobacteriales</taxon>
        <taxon>Tsukamurellaceae</taxon>
        <taxon>Tsukamurella</taxon>
    </lineage>
</organism>
<dbReference type="STRING" id="239498.AXK60_17960"/>
<dbReference type="EMBL" id="LSRE01000050">
    <property type="protein sequence ID" value="KXO89205.1"/>
    <property type="molecule type" value="Genomic_DNA"/>
</dbReference>
<dbReference type="NCBIfam" id="NF006099">
    <property type="entry name" value="PRK08251.1"/>
    <property type="match status" value="1"/>
</dbReference>
<evidence type="ECO:0000313" key="6">
    <source>
        <dbReference type="Proteomes" id="UP000070258"/>
    </source>
</evidence>
<evidence type="ECO:0000256" key="3">
    <source>
        <dbReference type="RuleBase" id="RU000363"/>
    </source>
</evidence>
<dbReference type="GO" id="GO:0016491">
    <property type="term" value="F:oxidoreductase activity"/>
    <property type="evidence" value="ECO:0007669"/>
    <property type="project" value="UniProtKB-KW"/>
</dbReference>
<dbReference type="AlphaFoldDB" id="A0A137ZZR3"/>
<protein>
    <submittedName>
        <fullName evidence="5">Short-chain dehydrogenase</fullName>
    </submittedName>
</protein>
<dbReference type="PRINTS" id="PR00081">
    <property type="entry name" value="GDHRDH"/>
</dbReference>
<comment type="similarity">
    <text evidence="1 3">Belongs to the short-chain dehydrogenases/reductases (SDR) family.</text>
</comment>
<comment type="caution">
    <text evidence="5">The sequence shown here is derived from an EMBL/GenBank/DDBJ whole genome shotgun (WGS) entry which is preliminary data.</text>
</comment>
<dbReference type="PANTHER" id="PTHR44196">
    <property type="entry name" value="DEHYDROGENASE/REDUCTASE SDR FAMILY MEMBER 7B"/>
    <property type="match status" value="1"/>
</dbReference>
<accession>A0A137ZZR3</accession>
<dbReference type="PANTHER" id="PTHR44196:SF1">
    <property type="entry name" value="DEHYDROGENASE_REDUCTASE SDR FAMILY MEMBER 7B"/>
    <property type="match status" value="1"/>
</dbReference>
<keyword evidence="7" id="KW-1185">Reference proteome</keyword>
<dbReference type="Gene3D" id="3.40.50.720">
    <property type="entry name" value="NAD(P)-binding Rossmann-like Domain"/>
    <property type="match status" value="1"/>
</dbReference>
<reference evidence="4 7" key="1">
    <citation type="submission" date="2016-02" db="EMBL/GenBank/DDBJ databases">
        <authorList>
            <person name="Teng J.L."/>
            <person name="Tang Y."/>
            <person name="Huang Y."/>
            <person name="Guo F."/>
            <person name="Wei W."/>
            <person name="Chen J.H."/>
            <person name="Wong S.Y."/>
            <person name="Lau S.K."/>
            <person name="Woo P.C."/>
        </authorList>
    </citation>
    <scope>NUCLEOTIDE SEQUENCE [LARGE SCALE GENOMIC DNA]</scope>
    <source>
        <strain evidence="4 7">JCM 13375</strain>
    </source>
</reference>
<evidence type="ECO:0000256" key="1">
    <source>
        <dbReference type="ARBA" id="ARBA00006484"/>
    </source>
</evidence>
<dbReference type="InterPro" id="IPR002347">
    <property type="entry name" value="SDR_fam"/>
</dbReference>
<dbReference type="Proteomes" id="UP000070409">
    <property type="component" value="Unassembled WGS sequence"/>
</dbReference>
<reference evidence="5" key="3">
    <citation type="submission" date="2016-02" db="EMBL/GenBank/DDBJ databases">
        <authorList>
            <person name="Teng J.L."/>
            <person name="Yang Y."/>
            <person name="Huang Y."/>
            <person name="Guo F."/>
            <person name="Wei W."/>
            <person name="Chen J.H."/>
            <person name="Wong S.Y."/>
            <person name="Lau S.K."/>
            <person name="Woo P.C."/>
        </authorList>
    </citation>
    <scope>NUCLEOTIDE SEQUENCE</scope>
    <source>
        <strain evidence="5">JCM 15929</strain>
    </source>
</reference>
<dbReference type="SUPFAM" id="SSF51735">
    <property type="entry name" value="NAD(P)-binding Rossmann-fold domains"/>
    <property type="match status" value="1"/>
</dbReference>
<gene>
    <name evidence="5" type="ORF">AXK60_17960</name>
    <name evidence="4" type="ORF">AXK61_11395</name>
</gene>